<dbReference type="Proteomes" id="UP000232003">
    <property type="component" value="Chromosome"/>
</dbReference>
<evidence type="ECO:0000313" key="2">
    <source>
        <dbReference type="Proteomes" id="UP000232003"/>
    </source>
</evidence>
<protein>
    <submittedName>
        <fullName evidence="1">Uncharacterized protein</fullName>
    </submittedName>
</protein>
<keyword evidence="2" id="KW-1185">Reference proteome</keyword>
<organism evidence="1 2">
    <name type="scientific">Nostoc flagelliforme CCNUN1</name>
    <dbReference type="NCBI Taxonomy" id="2038116"/>
    <lineage>
        <taxon>Bacteria</taxon>
        <taxon>Bacillati</taxon>
        <taxon>Cyanobacteriota</taxon>
        <taxon>Cyanophyceae</taxon>
        <taxon>Nostocales</taxon>
        <taxon>Nostocaceae</taxon>
        <taxon>Nostoc</taxon>
    </lineage>
</organism>
<dbReference type="KEGG" id="nfl:COO91_08626"/>
<proteinExistence type="predicted"/>
<name>A0A2K8T4E3_9NOSO</name>
<gene>
    <name evidence="1" type="ORF">COO91_08626</name>
</gene>
<evidence type="ECO:0000313" key="1">
    <source>
        <dbReference type="EMBL" id="AUB42490.1"/>
    </source>
</evidence>
<reference evidence="1" key="1">
    <citation type="submission" date="2017-11" db="EMBL/GenBank/DDBJ databases">
        <title>Complete genome of a free-living desiccation-tolerant cyanobacterium and its photosynthetic adaptation to extreme terrestrial habitat.</title>
        <authorList>
            <person name="Shang J."/>
        </authorList>
    </citation>
    <scope>NUCLEOTIDE SEQUENCE [LARGE SCALE GENOMIC DNA]</scope>
    <source>
        <strain evidence="1">CCNUN1</strain>
    </source>
</reference>
<dbReference type="EMBL" id="CP024785">
    <property type="protein sequence ID" value="AUB42490.1"/>
    <property type="molecule type" value="Genomic_DNA"/>
</dbReference>
<accession>A0A2K8T4E3</accession>
<dbReference type="AlphaFoldDB" id="A0A2K8T4E3"/>
<sequence>MQRKSEVPLALFNITYLQGNFYVKNVTFLIAENSIQHIRLQPQ</sequence>